<sequence length="932" mass="108778">MSHLRFVVVDLETTGNSPQKGDRIIQASFVMVEDGKIMDQYTTFINPGFEIPVFIQELTGITNEMVTAAPSFIEVAPKFLQLLENAVFVAHNVPFDFTFLQDEFERVGFPAIHNDTVDTVELAKIMFPTADSYKLSDLTEHFEFPHDRPHQADSDAYVTAKLLLLMIEEMDALPVVTLEKLLNFSYHLKSDIFKLFQLKLAEKERKVEHLSADLEIYQGIALRKKQIKKREYSINPPFFPLEREEKKRLLQQLKDYEERDSQIRMMDLVNESFHLATHGVIEAGTGIGKTLAYLLPALYFSKEKKTTIMISTYTTVLQEQLLQKELKQLQTIIPFPFQVAVLKGRSHYIDLRKFEKSLHELGNYDTIMAKMQILVWLTQTVTGDVDELHLSSGGEHYWHQIKQKESYLNKSHLFREEKDFYRCSRLQAEEADVVITNHSLLVLDLCSEKQLLPPYEYVIIDEAHQFDRTVRDYIGLTFEEHYFKRIYQRLGLYEQNKLLFQCEKLLKKYGEKPNVPIYIVNEKMTQLGFECEELFIFAQAFLKKFSVTKGPASRIVQLRLTDQERKHRNWKQVQYTAERVFQMMKDIWMEMDDRLVRLKKHEKKCTVDDQLRIEQLFSAMKEWKELSESIRNILIQPNQDEVYWMEGDIRSLSNTFKIISQPIESGTFLKNRLYPNKTVIFTSATLTVNHSFQYFVQNIGLQGLSYKTDTFCSPYDYKEHCRLYIPNDVPEVNQVSLSEYVEVLANHLISIAEATKGRMLILFTSYEMLKNTYHLMNDSGMLEDFVLLAQGITSGSKYRLTKNFQKFEKAILFGTNSFWEGVDIRGEDLSCLVMVRLPFTSPNEPYLAAKTEQLQRVGKSSFFAYSLPQAVLRFKQGFGRLIRSADDRGIIIVFDRRIMTSSYGKMFLKSIPEVPIHHSSLDEMIVDIEKWL</sequence>
<dbReference type="InterPro" id="IPR006054">
    <property type="entry name" value="DnaQ"/>
</dbReference>
<dbReference type="Gene3D" id="3.40.50.300">
    <property type="entry name" value="P-loop containing nucleotide triphosphate hydrolases"/>
    <property type="match status" value="2"/>
</dbReference>
<dbReference type="GO" id="GO:0006260">
    <property type="term" value="P:DNA replication"/>
    <property type="evidence" value="ECO:0007669"/>
    <property type="project" value="InterPro"/>
</dbReference>
<dbReference type="SUPFAM" id="SSF52540">
    <property type="entry name" value="P-loop containing nucleoside triphosphate hydrolases"/>
    <property type="match status" value="1"/>
</dbReference>
<evidence type="ECO:0000256" key="10">
    <source>
        <dbReference type="SAM" id="Coils"/>
    </source>
</evidence>
<dbReference type="SMART" id="SM00491">
    <property type="entry name" value="HELICc2"/>
    <property type="match status" value="1"/>
</dbReference>
<dbReference type="InterPro" id="IPR011545">
    <property type="entry name" value="DEAD/DEAH_box_helicase_dom"/>
</dbReference>
<dbReference type="NCBIfam" id="TIGR01407">
    <property type="entry name" value="dinG_rel"/>
    <property type="match status" value="1"/>
</dbReference>
<comment type="function">
    <text evidence="8 9">3'-5' exonuclease.</text>
</comment>
<dbReference type="PROSITE" id="PS51193">
    <property type="entry name" value="HELICASE_ATP_BIND_2"/>
    <property type="match status" value="1"/>
</dbReference>
<gene>
    <name evidence="8 9" type="primary">dinG</name>
    <name evidence="13" type="ORF">J2S13_000061</name>
</gene>
<dbReference type="HAMAP" id="MF_02206">
    <property type="entry name" value="DinG_exonucl"/>
    <property type="match status" value="1"/>
</dbReference>
<proteinExistence type="inferred from homology"/>
<dbReference type="SMART" id="SM00479">
    <property type="entry name" value="EXOIII"/>
    <property type="match status" value="1"/>
</dbReference>
<accession>A0AAJ1SYP6</accession>
<dbReference type="InterPro" id="IPR045028">
    <property type="entry name" value="DinG/Rad3-like"/>
</dbReference>
<feature type="short sequence motif" description="DEAH box" evidence="8">
    <location>
        <begin position="461"/>
        <end position="464"/>
    </location>
</feature>
<evidence type="ECO:0000256" key="9">
    <source>
        <dbReference type="RuleBase" id="RU364106"/>
    </source>
</evidence>
<dbReference type="PANTHER" id="PTHR11472">
    <property type="entry name" value="DNA REPAIR DEAD HELICASE RAD3/XP-D SUBFAMILY MEMBER"/>
    <property type="match status" value="1"/>
</dbReference>
<dbReference type="Pfam" id="PF13307">
    <property type="entry name" value="Helicase_C_2"/>
    <property type="match status" value="1"/>
</dbReference>
<dbReference type="Pfam" id="PF00270">
    <property type="entry name" value="DEAD"/>
    <property type="match status" value="1"/>
</dbReference>
<keyword evidence="4 8" id="KW-0378">Hydrolase</keyword>
<evidence type="ECO:0000256" key="7">
    <source>
        <dbReference type="ARBA" id="ARBA00048954"/>
    </source>
</evidence>
<feature type="binding site" evidence="8">
    <location>
        <begin position="283"/>
        <end position="290"/>
    </location>
    <ligand>
        <name>ATP</name>
        <dbReference type="ChEBI" id="CHEBI:30616"/>
    </ligand>
</feature>
<dbReference type="GO" id="GO:0043139">
    <property type="term" value="F:5'-3' DNA helicase activity"/>
    <property type="evidence" value="ECO:0007669"/>
    <property type="project" value="UniProtKB-EC"/>
</dbReference>
<evidence type="ECO:0000256" key="6">
    <source>
        <dbReference type="ARBA" id="ARBA00022840"/>
    </source>
</evidence>
<keyword evidence="13" id="KW-0347">Helicase</keyword>
<dbReference type="InterPro" id="IPR027417">
    <property type="entry name" value="P-loop_NTPase"/>
</dbReference>
<dbReference type="GO" id="GO:0003887">
    <property type="term" value="F:DNA-directed DNA polymerase activity"/>
    <property type="evidence" value="ECO:0007669"/>
    <property type="project" value="InterPro"/>
</dbReference>
<dbReference type="GO" id="GO:0008408">
    <property type="term" value="F:3'-5' exonuclease activity"/>
    <property type="evidence" value="ECO:0007669"/>
    <property type="project" value="UniProtKB-UniRule"/>
</dbReference>
<dbReference type="SMART" id="SM00487">
    <property type="entry name" value="DEXDc"/>
    <property type="match status" value="1"/>
</dbReference>
<evidence type="ECO:0000256" key="4">
    <source>
        <dbReference type="ARBA" id="ARBA00022801"/>
    </source>
</evidence>
<comment type="cofactor">
    <cofactor evidence="1">
        <name>[4Fe-4S] cluster</name>
        <dbReference type="ChEBI" id="CHEBI:49883"/>
    </cofactor>
</comment>
<feature type="domain" description="Helicase ATP-binding" evidence="11">
    <location>
        <begin position="270"/>
        <end position="477"/>
    </location>
</feature>
<dbReference type="GO" id="GO:0005524">
    <property type="term" value="F:ATP binding"/>
    <property type="evidence" value="ECO:0007669"/>
    <property type="project" value="UniProtKB-UniRule"/>
</dbReference>
<evidence type="ECO:0000256" key="5">
    <source>
        <dbReference type="ARBA" id="ARBA00022839"/>
    </source>
</evidence>
<dbReference type="PANTHER" id="PTHR11472:SF34">
    <property type="entry name" value="REGULATOR OF TELOMERE ELONGATION HELICASE 1"/>
    <property type="match status" value="1"/>
</dbReference>
<evidence type="ECO:0000256" key="1">
    <source>
        <dbReference type="ARBA" id="ARBA00001966"/>
    </source>
</evidence>
<keyword evidence="14" id="KW-1185">Reference proteome</keyword>
<dbReference type="Pfam" id="PF00929">
    <property type="entry name" value="RNase_T"/>
    <property type="match status" value="1"/>
</dbReference>
<dbReference type="GO" id="GO:0016818">
    <property type="term" value="F:hydrolase activity, acting on acid anhydrides, in phosphorus-containing anhydrides"/>
    <property type="evidence" value="ECO:0007669"/>
    <property type="project" value="InterPro"/>
</dbReference>
<dbReference type="CDD" id="cd06127">
    <property type="entry name" value="DEDDh"/>
    <property type="match status" value="1"/>
</dbReference>
<evidence type="ECO:0000313" key="14">
    <source>
        <dbReference type="Proteomes" id="UP001237207"/>
    </source>
</evidence>
<keyword evidence="5 8" id="KW-0269">Exonuclease</keyword>
<dbReference type="InterPro" id="IPR006555">
    <property type="entry name" value="ATP-dep_Helicase_C"/>
</dbReference>
<keyword evidence="2 8" id="KW-0540">Nuclease</keyword>
<comment type="similarity">
    <text evidence="8 9">Belongs to the helicase family. DinG subfamily. Type 2 sub-subfamily.</text>
</comment>
<dbReference type="EMBL" id="JAUSUC010000001">
    <property type="protein sequence ID" value="MDQ0213667.1"/>
    <property type="molecule type" value="Genomic_DNA"/>
</dbReference>
<dbReference type="GO" id="GO:0003677">
    <property type="term" value="F:DNA binding"/>
    <property type="evidence" value="ECO:0007669"/>
    <property type="project" value="InterPro"/>
</dbReference>
<dbReference type="InterPro" id="IPR013520">
    <property type="entry name" value="Ribonucl_H"/>
</dbReference>
<dbReference type="InterPro" id="IPR014001">
    <property type="entry name" value="Helicase_ATP-bd"/>
</dbReference>
<dbReference type="InterPro" id="IPR012337">
    <property type="entry name" value="RNaseH-like_sf"/>
</dbReference>
<dbReference type="Gene3D" id="3.30.420.10">
    <property type="entry name" value="Ribonuclease H-like superfamily/Ribonuclease H"/>
    <property type="match status" value="1"/>
</dbReference>
<evidence type="ECO:0000256" key="3">
    <source>
        <dbReference type="ARBA" id="ARBA00022741"/>
    </source>
</evidence>
<dbReference type="FunFam" id="3.30.420.10:FF:000045">
    <property type="entry name" value="3'-5' exonuclease DinG"/>
    <property type="match status" value="1"/>
</dbReference>
<feature type="domain" description="Helicase ATP-binding" evidence="12">
    <location>
        <begin position="248"/>
        <end position="509"/>
    </location>
</feature>
<organism evidence="13 14">
    <name type="scientific">Oikeobacillus pervagus</name>
    <dbReference type="NCBI Taxonomy" id="1325931"/>
    <lineage>
        <taxon>Bacteria</taxon>
        <taxon>Bacillati</taxon>
        <taxon>Bacillota</taxon>
        <taxon>Bacilli</taxon>
        <taxon>Bacillales</taxon>
        <taxon>Bacillaceae</taxon>
        <taxon>Oikeobacillus</taxon>
    </lineage>
</organism>
<dbReference type="AlphaFoldDB" id="A0AAJ1SYP6"/>
<keyword evidence="6 8" id="KW-0067">ATP-binding</keyword>
<comment type="caution">
    <text evidence="13">The sequence shown here is derived from an EMBL/GenBank/DDBJ whole genome shotgun (WGS) entry which is preliminary data.</text>
</comment>
<name>A0AAJ1SYP6_9BACI</name>
<dbReference type="NCBIfam" id="TIGR00573">
    <property type="entry name" value="dnaq"/>
    <property type="match status" value="1"/>
</dbReference>
<dbReference type="NCBIfam" id="NF005981">
    <property type="entry name" value="PRK08074.1"/>
    <property type="match status" value="1"/>
</dbReference>
<dbReference type="InterPro" id="IPR006310">
    <property type="entry name" value="DinG"/>
</dbReference>
<evidence type="ECO:0000256" key="2">
    <source>
        <dbReference type="ARBA" id="ARBA00022722"/>
    </source>
</evidence>
<keyword evidence="3 8" id="KW-0547">Nucleotide-binding</keyword>
<feature type="coiled-coil region" evidence="10">
    <location>
        <begin position="200"/>
        <end position="259"/>
    </location>
</feature>
<dbReference type="RefSeq" id="WP_307255655.1">
    <property type="nucleotide sequence ID" value="NZ_JAUSUC010000001.1"/>
</dbReference>
<dbReference type="InterPro" id="IPR014013">
    <property type="entry name" value="Helic_SF1/SF2_ATP-bd_DinG/Rad3"/>
</dbReference>
<keyword evidence="10" id="KW-0175">Coiled coil</keyword>
<dbReference type="InterPro" id="IPR036397">
    <property type="entry name" value="RNaseH_sf"/>
</dbReference>
<protein>
    <recommendedName>
        <fullName evidence="8 9">3'-5' exonuclease DinG</fullName>
        <ecNumber evidence="8 9">3.1.-.-</ecNumber>
    </recommendedName>
</protein>
<evidence type="ECO:0000256" key="8">
    <source>
        <dbReference type="HAMAP-Rule" id="MF_02206"/>
    </source>
</evidence>
<dbReference type="EC" id="3.1.-.-" evidence="8 9"/>
<evidence type="ECO:0000259" key="11">
    <source>
        <dbReference type="PROSITE" id="PS51192"/>
    </source>
</evidence>
<evidence type="ECO:0000259" key="12">
    <source>
        <dbReference type="PROSITE" id="PS51193"/>
    </source>
</evidence>
<dbReference type="PROSITE" id="PS51192">
    <property type="entry name" value="HELICASE_ATP_BIND_1"/>
    <property type="match status" value="1"/>
</dbReference>
<dbReference type="SUPFAM" id="SSF53098">
    <property type="entry name" value="Ribonuclease H-like"/>
    <property type="match status" value="1"/>
</dbReference>
<dbReference type="Proteomes" id="UP001237207">
    <property type="component" value="Unassembled WGS sequence"/>
</dbReference>
<evidence type="ECO:0000313" key="13">
    <source>
        <dbReference type="EMBL" id="MDQ0213667.1"/>
    </source>
</evidence>
<reference evidence="13" key="1">
    <citation type="submission" date="2023-07" db="EMBL/GenBank/DDBJ databases">
        <title>Genomic Encyclopedia of Type Strains, Phase IV (KMG-IV): sequencing the most valuable type-strain genomes for metagenomic binning, comparative biology and taxonomic classification.</title>
        <authorList>
            <person name="Goeker M."/>
        </authorList>
    </citation>
    <scope>NUCLEOTIDE SEQUENCE</scope>
    <source>
        <strain evidence="13">DSM 23947</strain>
    </source>
</reference>
<comment type="catalytic activity">
    <reaction evidence="7">
        <text>ATP + H2O = ADP + phosphate + H(+)</text>
        <dbReference type="Rhea" id="RHEA:13065"/>
        <dbReference type="ChEBI" id="CHEBI:15377"/>
        <dbReference type="ChEBI" id="CHEBI:15378"/>
        <dbReference type="ChEBI" id="CHEBI:30616"/>
        <dbReference type="ChEBI" id="CHEBI:43474"/>
        <dbReference type="ChEBI" id="CHEBI:456216"/>
        <dbReference type="EC" id="5.6.2.3"/>
    </reaction>
</comment>